<proteinExistence type="inferred from homology"/>
<dbReference type="Pfam" id="PF00528">
    <property type="entry name" value="BPD_transp_1"/>
    <property type="match status" value="1"/>
</dbReference>
<accession>A0A418VRK4</accession>
<dbReference type="CDD" id="cd06261">
    <property type="entry name" value="TM_PBP2"/>
    <property type="match status" value="1"/>
</dbReference>
<feature type="transmembrane region" description="Helical" evidence="8">
    <location>
        <begin position="227"/>
        <end position="246"/>
    </location>
</feature>
<keyword evidence="7 8" id="KW-0472">Membrane</keyword>
<feature type="transmembrane region" description="Helical" evidence="8">
    <location>
        <begin position="266"/>
        <end position="287"/>
    </location>
</feature>
<feature type="transmembrane region" description="Helical" evidence="8">
    <location>
        <begin position="173"/>
        <end position="195"/>
    </location>
</feature>
<dbReference type="OrthoDB" id="9807047at2"/>
<keyword evidence="3 8" id="KW-0813">Transport</keyword>
<feature type="transmembrane region" description="Helical" evidence="8">
    <location>
        <begin position="324"/>
        <end position="345"/>
    </location>
</feature>
<evidence type="ECO:0000256" key="4">
    <source>
        <dbReference type="ARBA" id="ARBA00022475"/>
    </source>
</evidence>
<evidence type="ECO:0000256" key="6">
    <source>
        <dbReference type="ARBA" id="ARBA00022989"/>
    </source>
</evidence>
<evidence type="ECO:0000313" key="11">
    <source>
        <dbReference type="Proteomes" id="UP000285523"/>
    </source>
</evidence>
<gene>
    <name evidence="10" type="ORF">D4Q52_01835</name>
</gene>
<feature type="transmembrane region" description="Helical" evidence="8">
    <location>
        <begin position="294"/>
        <end position="312"/>
    </location>
</feature>
<comment type="subcellular location">
    <subcellularLocation>
        <location evidence="1 8">Cell membrane</location>
        <topology evidence="1 8">Multi-pass membrane protein</topology>
    </subcellularLocation>
</comment>
<evidence type="ECO:0000256" key="2">
    <source>
        <dbReference type="ARBA" id="ARBA00007069"/>
    </source>
</evidence>
<protein>
    <submittedName>
        <fullName evidence="10">ABC transporter permease</fullName>
    </submittedName>
</protein>
<dbReference type="PANTHER" id="PTHR42929:SF1">
    <property type="entry name" value="INNER MEMBRANE ABC TRANSPORTER PERMEASE PROTEIN YDCU-RELATED"/>
    <property type="match status" value="1"/>
</dbReference>
<keyword evidence="6 8" id="KW-1133">Transmembrane helix</keyword>
<dbReference type="PANTHER" id="PTHR42929">
    <property type="entry name" value="INNER MEMBRANE ABC TRANSPORTER PERMEASE PROTEIN YDCU-RELATED-RELATED"/>
    <property type="match status" value="1"/>
</dbReference>
<evidence type="ECO:0000256" key="5">
    <source>
        <dbReference type="ARBA" id="ARBA00022692"/>
    </source>
</evidence>
<dbReference type="GO" id="GO:0005886">
    <property type="term" value="C:plasma membrane"/>
    <property type="evidence" value="ECO:0007669"/>
    <property type="project" value="UniProtKB-SubCell"/>
</dbReference>
<evidence type="ECO:0000256" key="7">
    <source>
        <dbReference type="ARBA" id="ARBA00023136"/>
    </source>
</evidence>
<comment type="similarity">
    <text evidence="2">Belongs to the binding-protein-dependent transport system permease family. CysTW subfamily.</text>
</comment>
<dbReference type="Proteomes" id="UP000285523">
    <property type="component" value="Unassembled WGS sequence"/>
</dbReference>
<feature type="transmembrane region" description="Helical" evidence="8">
    <location>
        <begin position="85"/>
        <end position="107"/>
    </location>
</feature>
<dbReference type="InterPro" id="IPR000515">
    <property type="entry name" value="MetI-like"/>
</dbReference>
<feature type="domain" description="ABC transmembrane type-1" evidence="9">
    <location>
        <begin position="135"/>
        <end position="342"/>
    </location>
</feature>
<comment type="caution">
    <text evidence="10">The sequence shown here is derived from an EMBL/GenBank/DDBJ whole genome shotgun (WGS) entry which is preliminary data.</text>
</comment>
<dbReference type="InterPro" id="IPR035906">
    <property type="entry name" value="MetI-like_sf"/>
</dbReference>
<evidence type="ECO:0000256" key="3">
    <source>
        <dbReference type="ARBA" id="ARBA00022448"/>
    </source>
</evidence>
<evidence type="ECO:0000313" key="10">
    <source>
        <dbReference type="EMBL" id="RJF78974.1"/>
    </source>
</evidence>
<dbReference type="PROSITE" id="PS50928">
    <property type="entry name" value="ABC_TM1"/>
    <property type="match status" value="1"/>
</dbReference>
<dbReference type="Gene3D" id="1.10.3720.10">
    <property type="entry name" value="MetI-like"/>
    <property type="match status" value="1"/>
</dbReference>
<keyword evidence="4" id="KW-1003">Cell membrane</keyword>
<evidence type="ECO:0000256" key="8">
    <source>
        <dbReference type="RuleBase" id="RU363032"/>
    </source>
</evidence>
<name>A0A418VRK4_RHOPL</name>
<evidence type="ECO:0000256" key="1">
    <source>
        <dbReference type="ARBA" id="ARBA00004651"/>
    </source>
</evidence>
<keyword evidence="5 8" id="KW-0812">Transmembrane</keyword>
<sequence length="361" mass="39580">MARRGCRGAEIRSRQDRAQIHQAVRGQLCAVERGRDRAGMAAVPERMSSVAETHEPGRPHALRAAGTASFPRAGVRMRRDPTIPLFLFGWGMLVILPLIILLCFSFFESRNFMMIYQPSLRTWTELFASGRFEVLSRTLRVGLNATIIDLVIGFPFALWLAKGGVSKRTRSIMITLLTIPFFLDLSSRIFIWRGVLDEQGLVNTILLHIGVIQTPLRLLYGEATVTFGMVLTNFPLMVLPIYSALATIDDTLLAAAADLGASPGRILWDIVLPLALPGVVTGIVFTLGPALAAWVEPTMLGGGFVTLLSGSIESAYEALRYPTVAALSSFSILVVFVILWGFMAVSGRIIDLKSMFRNING</sequence>
<dbReference type="EMBL" id="QYYD01000001">
    <property type="protein sequence ID" value="RJF78974.1"/>
    <property type="molecule type" value="Genomic_DNA"/>
</dbReference>
<dbReference type="SUPFAM" id="SSF161098">
    <property type="entry name" value="MetI-like"/>
    <property type="match status" value="1"/>
</dbReference>
<feature type="transmembrane region" description="Helical" evidence="8">
    <location>
        <begin position="141"/>
        <end position="161"/>
    </location>
</feature>
<dbReference type="GO" id="GO:0055085">
    <property type="term" value="P:transmembrane transport"/>
    <property type="evidence" value="ECO:0007669"/>
    <property type="project" value="InterPro"/>
</dbReference>
<organism evidence="10 11">
    <name type="scientific">Rhodopseudomonas palustris</name>
    <dbReference type="NCBI Taxonomy" id="1076"/>
    <lineage>
        <taxon>Bacteria</taxon>
        <taxon>Pseudomonadati</taxon>
        <taxon>Pseudomonadota</taxon>
        <taxon>Alphaproteobacteria</taxon>
        <taxon>Hyphomicrobiales</taxon>
        <taxon>Nitrobacteraceae</taxon>
        <taxon>Rhodopseudomonas</taxon>
    </lineage>
</organism>
<reference evidence="10 11" key="1">
    <citation type="submission" date="2018-09" db="EMBL/GenBank/DDBJ databases">
        <title>Draft genome sequence of Rhodopseudomonas palustris 2.1.18.</title>
        <authorList>
            <person name="Robertson S.L."/>
            <person name="Meyer T.E."/>
            <person name="Kyndt J.A."/>
        </authorList>
    </citation>
    <scope>NUCLEOTIDE SEQUENCE [LARGE SCALE GENOMIC DNA]</scope>
    <source>
        <strain evidence="10 11">2.1.18</strain>
    </source>
</reference>
<dbReference type="AlphaFoldDB" id="A0A418VRK4"/>
<evidence type="ECO:0000259" key="9">
    <source>
        <dbReference type="PROSITE" id="PS50928"/>
    </source>
</evidence>